<sequence length="557" mass="60336">MPNTTCFTTGHLVTEKTPRRPGAELLPDDRALLGEAQNSPLISWNGETAQVLETTTTVTWTSLERAIESGGPAYHRKAMTSHAQKLTKQMMEEQAHTGLWKDSRPTSYNTSPATSKADWTSPASSIILDDSIMMEKERVAGSDVVVPDAVNSAIVQTEDEISLTDVDMEAENGGTSLKSTQNALFLYALKEKYTLVNDHAIPSIIHDEEILIKVTAIGLNPIDWKGPAFNIGVPGLPWVFGRDLAGVVVQAPSKAPRVKVGDVVLVPSTDYRDIRKAAFQEYAIAAHYNATRIPQGTSIHHGAALGVAFVAAAMALGISFGLDFSSHTNVPGPNLRQILREVEWEQISADVRDECLLSTPQSECMKRGDWIAIWGASTTTGYITLQLAKMYGLKVVCVADVARHGGKLHEAGADVLVDRQDVTRAVEIINGVTAGNLRFGIDMVGRDTATLLQSTLAIRKSGGTRAHLVGMTGLPKERDHYIQYHSVPIKTFHEVPALGESLSMWLEALLQNNGLILPEVIVRQGGGLSDVNDALDLLKSGVASGKRIVIDMENRNI</sequence>
<evidence type="ECO:0000313" key="6">
    <source>
        <dbReference type="EMBL" id="KIW31477.1"/>
    </source>
</evidence>
<dbReference type="InterPro" id="IPR011032">
    <property type="entry name" value="GroES-like_sf"/>
</dbReference>
<dbReference type="Gene3D" id="3.90.180.10">
    <property type="entry name" value="Medium-chain alcohol dehydrogenases, catalytic domain"/>
    <property type="match status" value="1"/>
</dbReference>
<evidence type="ECO:0000256" key="1">
    <source>
        <dbReference type="ARBA" id="ARBA00008072"/>
    </source>
</evidence>
<dbReference type="Pfam" id="PF00107">
    <property type="entry name" value="ADH_zinc_N"/>
    <property type="match status" value="1"/>
</dbReference>
<comment type="similarity">
    <text evidence="1">Belongs to the zinc-containing alcohol dehydrogenase family.</text>
</comment>
<dbReference type="InterPro" id="IPR013154">
    <property type="entry name" value="ADH-like_N"/>
</dbReference>
<evidence type="ECO:0000256" key="2">
    <source>
        <dbReference type="ARBA" id="ARBA00023002"/>
    </source>
</evidence>
<keyword evidence="7" id="KW-1185">Reference proteome</keyword>
<dbReference type="AlphaFoldDB" id="A0A0D2B1J0"/>
<dbReference type="STRING" id="569365.A0A0D2B1J0"/>
<dbReference type="HOGENOM" id="CLU_026673_16_2_1"/>
<evidence type="ECO:0000256" key="3">
    <source>
        <dbReference type="SAM" id="MobiDB-lite"/>
    </source>
</evidence>
<dbReference type="InterPro" id="IPR036291">
    <property type="entry name" value="NAD(P)-bd_dom_sf"/>
</dbReference>
<feature type="region of interest" description="Disordered" evidence="3">
    <location>
        <begin position="89"/>
        <end position="116"/>
    </location>
</feature>
<feature type="compositionally biased region" description="Polar residues" evidence="3">
    <location>
        <begin position="105"/>
        <end position="116"/>
    </location>
</feature>
<dbReference type="RefSeq" id="XP_016251693.1">
    <property type="nucleotide sequence ID" value="XM_016389791.1"/>
</dbReference>
<protein>
    <recommendedName>
        <fullName evidence="8">Enoyl reductase (ER) domain-containing protein</fullName>
    </recommendedName>
</protein>
<keyword evidence="2" id="KW-0560">Oxidoreductase</keyword>
<feature type="domain" description="Alcohol dehydrogenase-like N-terminal" evidence="5">
    <location>
        <begin position="207"/>
        <end position="294"/>
    </location>
</feature>
<dbReference type="VEuPathDB" id="FungiDB:PV07_03124"/>
<evidence type="ECO:0000259" key="4">
    <source>
        <dbReference type="Pfam" id="PF00107"/>
    </source>
</evidence>
<feature type="domain" description="Alcohol dehydrogenase-like C-terminal" evidence="4">
    <location>
        <begin position="381"/>
        <end position="475"/>
    </location>
</feature>
<dbReference type="SUPFAM" id="SSF51735">
    <property type="entry name" value="NAD(P)-binding Rossmann-fold domains"/>
    <property type="match status" value="1"/>
</dbReference>
<organism evidence="6 7">
    <name type="scientific">Cladophialophora immunda</name>
    <dbReference type="NCBI Taxonomy" id="569365"/>
    <lineage>
        <taxon>Eukaryota</taxon>
        <taxon>Fungi</taxon>
        <taxon>Dikarya</taxon>
        <taxon>Ascomycota</taxon>
        <taxon>Pezizomycotina</taxon>
        <taxon>Eurotiomycetes</taxon>
        <taxon>Chaetothyriomycetidae</taxon>
        <taxon>Chaetothyriales</taxon>
        <taxon>Herpotrichiellaceae</taxon>
        <taxon>Cladophialophora</taxon>
    </lineage>
</organism>
<dbReference type="GeneID" id="27342318"/>
<dbReference type="PANTHER" id="PTHR43482">
    <property type="entry name" value="PROTEIN AST1-RELATED"/>
    <property type="match status" value="1"/>
</dbReference>
<gene>
    <name evidence="6" type="ORF">PV07_03124</name>
</gene>
<dbReference type="EMBL" id="KN847041">
    <property type="protein sequence ID" value="KIW31477.1"/>
    <property type="molecule type" value="Genomic_DNA"/>
</dbReference>
<evidence type="ECO:0000313" key="7">
    <source>
        <dbReference type="Proteomes" id="UP000054466"/>
    </source>
</evidence>
<evidence type="ECO:0000259" key="5">
    <source>
        <dbReference type="Pfam" id="PF08240"/>
    </source>
</evidence>
<dbReference type="InterPro" id="IPR052585">
    <property type="entry name" value="Lipid_raft_assoc_Zn_ADH"/>
</dbReference>
<dbReference type="Gene3D" id="3.40.50.720">
    <property type="entry name" value="NAD(P)-binding Rossmann-like Domain"/>
    <property type="match status" value="1"/>
</dbReference>
<dbReference type="InterPro" id="IPR047122">
    <property type="entry name" value="Trans-enoyl_RdTase-like"/>
</dbReference>
<dbReference type="PANTHER" id="PTHR43482:SF2">
    <property type="entry name" value="ZINC-BINDING DEHYDROGENASE FAMILY, PUTATIVE (AFU_ORTHOLOGUE AFUA_3G15030)-RELATED"/>
    <property type="match status" value="1"/>
</dbReference>
<proteinExistence type="inferred from homology"/>
<dbReference type="Proteomes" id="UP000054466">
    <property type="component" value="Unassembled WGS sequence"/>
</dbReference>
<name>A0A0D2B1J0_9EURO</name>
<reference evidence="6 7" key="1">
    <citation type="submission" date="2015-01" db="EMBL/GenBank/DDBJ databases">
        <title>The Genome Sequence of Cladophialophora immunda CBS83496.</title>
        <authorList>
            <consortium name="The Broad Institute Genomics Platform"/>
            <person name="Cuomo C."/>
            <person name="de Hoog S."/>
            <person name="Gorbushina A."/>
            <person name="Stielow B."/>
            <person name="Teixiera M."/>
            <person name="Abouelleil A."/>
            <person name="Chapman S.B."/>
            <person name="Priest M."/>
            <person name="Young S.K."/>
            <person name="Wortman J."/>
            <person name="Nusbaum C."/>
            <person name="Birren B."/>
        </authorList>
    </citation>
    <scope>NUCLEOTIDE SEQUENCE [LARGE SCALE GENOMIC DNA]</scope>
    <source>
        <strain evidence="6 7">CBS 83496</strain>
    </source>
</reference>
<dbReference type="SUPFAM" id="SSF50129">
    <property type="entry name" value="GroES-like"/>
    <property type="match status" value="1"/>
</dbReference>
<dbReference type="OrthoDB" id="10257049at2759"/>
<accession>A0A0D2B1J0</accession>
<dbReference type="Pfam" id="PF08240">
    <property type="entry name" value="ADH_N"/>
    <property type="match status" value="1"/>
</dbReference>
<dbReference type="CDD" id="cd08249">
    <property type="entry name" value="enoyl_reductase_like"/>
    <property type="match status" value="1"/>
</dbReference>
<feature type="compositionally biased region" description="Basic and acidic residues" evidence="3">
    <location>
        <begin position="90"/>
        <end position="104"/>
    </location>
</feature>
<dbReference type="InterPro" id="IPR013149">
    <property type="entry name" value="ADH-like_C"/>
</dbReference>
<evidence type="ECO:0008006" key="8">
    <source>
        <dbReference type="Google" id="ProtNLM"/>
    </source>
</evidence>
<dbReference type="GO" id="GO:0016651">
    <property type="term" value="F:oxidoreductase activity, acting on NAD(P)H"/>
    <property type="evidence" value="ECO:0007669"/>
    <property type="project" value="InterPro"/>
</dbReference>